<reference evidence="1 2" key="1">
    <citation type="submission" date="2013-11" db="EMBL/GenBank/DDBJ databases">
        <title>The Damaraland mole rat (Fukomys damarensis) genome and evolution of African mole rats.</title>
        <authorList>
            <person name="Gladyshev V.N."/>
            <person name="Fang X."/>
        </authorList>
    </citation>
    <scope>NUCLEOTIDE SEQUENCE [LARGE SCALE GENOMIC DNA]</scope>
    <source>
        <tissue evidence="1">Liver</tissue>
    </source>
</reference>
<protein>
    <submittedName>
        <fullName evidence="1">Pre-mRNA-splicing factor SLU7</fullName>
    </submittedName>
</protein>
<dbReference type="AlphaFoldDB" id="A0A091DXH8"/>
<evidence type="ECO:0000313" key="1">
    <source>
        <dbReference type="EMBL" id="KFO35163.1"/>
    </source>
</evidence>
<gene>
    <name evidence="1" type="ORF">H920_03426</name>
</gene>
<evidence type="ECO:0000313" key="2">
    <source>
        <dbReference type="Proteomes" id="UP000028990"/>
    </source>
</evidence>
<keyword evidence="2" id="KW-1185">Reference proteome</keyword>
<name>A0A091DXH8_FUKDA</name>
<sequence>MAQTQLSTWEAYEKGSEVHLQADLTKLDLLFFPCALNAEEAHLLQVKDIIQIDERKEPYNSTYETREPTEREMEAYRMKGTAQENGEPVGSEVTEDHISGLHSHCEHPVGQCTET</sequence>
<dbReference type="EMBL" id="KN121869">
    <property type="protein sequence ID" value="KFO35163.1"/>
    <property type="molecule type" value="Genomic_DNA"/>
</dbReference>
<organism evidence="1 2">
    <name type="scientific">Fukomys damarensis</name>
    <name type="common">Damaraland mole rat</name>
    <name type="synonym">Cryptomys damarensis</name>
    <dbReference type="NCBI Taxonomy" id="885580"/>
    <lineage>
        <taxon>Eukaryota</taxon>
        <taxon>Metazoa</taxon>
        <taxon>Chordata</taxon>
        <taxon>Craniata</taxon>
        <taxon>Vertebrata</taxon>
        <taxon>Euteleostomi</taxon>
        <taxon>Mammalia</taxon>
        <taxon>Eutheria</taxon>
        <taxon>Euarchontoglires</taxon>
        <taxon>Glires</taxon>
        <taxon>Rodentia</taxon>
        <taxon>Hystricomorpha</taxon>
        <taxon>Bathyergidae</taxon>
        <taxon>Fukomys</taxon>
    </lineage>
</organism>
<dbReference type="Proteomes" id="UP000028990">
    <property type="component" value="Unassembled WGS sequence"/>
</dbReference>
<accession>A0A091DXH8</accession>
<proteinExistence type="predicted"/>